<dbReference type="PANTHER" id="PTHR47552">
    <property type="entry name" value="PHOSPHORIBOSYLFORMYLGLYCINAMIDINE SYNTHASE SUBUNIT PURQ"/>
    <property type="match status" value="1"/>
</dbReference>
<dbReference type="EC" id="3.5.1.2" evidence="8"/>
<feature type="active site" evidence="8">
    <location>
        <position position="205"/>
    </location>
</feature>
<evidence type="ECO:0000256" key="8">
    <source>
        <dbReference type="HAMAP-Rule" id="MF_00421"/>
    </source>
</evidence>
<dbReference type="PIRSF" id="PIRSF001586">
    <property type="entry name" value="FGAM_synth_I"/>
    <property type="match status" value="1"/>
</dbReference>
<dbReference type="AlphaFoldDB" id="A0A6S6TXA2"/>
<evidence type="ECO:0000256" key="7">
    <source>
        <dbReference type="ARBA" id="ARBA00022962"/>
    </source>
</evidence>
<dbReference type="UniPathway" id="UPA00074">
    <property type="reaction ID" value="UER00128"/>
</dbReference>
<organism evidence="9">
    <name type="scientific">uncultured Sulfurovum sp</name>
    <dbReference type="NCBI Taxonomy" id="269237"/>
    <lineage>
        <taxon>Bacteria</taxon>
        <taxon>Pseudomonadati</taxon>
        <taxon>Campylobacterota</taxon>
        <taxon>Epsilonproteobacteria</taxon>
        <taxon>Campylobacterales</taxon>
        <taxon>Sulfurovaceae</taxon>
        <taxon>Sulfurovum</taxon>
        <taxon>environmental samples</taxon>
    </lineage>
</organism>
<keyword evidence="4 8" id="KW-0658">Purine biosynthesis</keyword>
<dbReference type="SUPFAM" id="SSF52317">
    <property type="entry name" value="Class I glutamine amidotransferase-like"/>
    <property type="match status" value="1"/>
</dbReference>
<dbReference type="GO" id="GO:0005737">
    <property type="term" value="C:cytoplasm"/>
    <property type="evidence" value="ECO:0007669"/>
    <property type="project" value="UniProtKB-SubCell"/>
</dbReference>
<dbReference type="HAMAP" id="MF_00421">
    <property type="entry name" value="PurQ"/>
    <property type="match status" value="1"/>
</dbReference>
<comment type="subunit">
    <text evidence="8">Part of the FGAM synthase complex composed of 1 PurL, 1 PurQ and 2 PurS subunits.</text>
</comment>
<evidence type="ECO:0000256" key="5">
    <source>
        <dbReference type="ARBA" id="ARBA00022801"/>
    </source>
</evidence>
<keyword evidence="7 8" id="KW-0315">Glutamine amidotransferase</keyword>
<name>A0A6S6TXA2_9BACT</name>
<comment type="catalytic activity">
    <reaction evidence="8">
        <text>N(2)-formyl-N(1)-(5-phospho-beta-D-ribosyl)glycinamide + L-glutamine + ATP + H2O = 2-formamido-N(1)-(5-O-phospho-beta-D-ribosyl)acetamidine + L-glutamate + ADP + phosphate + H(+)</text>
        <dbReference type="Rhea" id="RHEA:17129"/>
        <dbReference type="ChEBI" id="CHEBI:15377"/>
        <dbReference type="ChEBI" id="CHEBI:15378"/>
        <dbReference type="ChEBI" id="CHEBI:29985"/>
        <dbReference type="ChEBI" id="CHEBI:30616"/>
        <dbReference type="ChEBI" id="CHEBI:43474"/>
        <dbReference type="ChEBI" id="CHEBI:58359"/>
        <dbReference type="ChEBI" id="CHEBI:147286"/>
        <dbReference type="ChEBI" id="CHEBI:147287"/>
        <dbReference type="ChEBI" id="CHEBI:456216"/>
        <dbReference type="EC" id="6.3.5.3"/>
    </reaction>
</comment>
<evidence type="ECO:0000256" key="6">
    <source>
        <dbReference type="ARBA" id="ARBA00022840"/>
    </source>
</evidence>
<dbReference type="PROSITE" id="PS51273">
    <property type="entry name" value="GATASE_TYPE_1"/>
    <property type="match status" value="1"/>
</dbReference>
<dbReference type="EC" id="6.3.5.3" evidence="8"/>
<keyword evidence="6 8" id="KW-0067">ATP-binding</keyword>
<keyword evidence="2 8" id="KW-0436">Ligase</keyword>
<dbReference type="NCBIfam" id="NF002957">
    <property type="entry name" value="PRK03619.1"/>
    <property type="match status" value="1"/>
</dbReference>
<accession>A0A6S6TXA2</accession>
<dbReference type="Pfam" id="PF13507">
    <property type="entry name" value="GATase_5"/>
    <property type="match status" value="1"/>
</dbReference>
<dbReference type="EMBL" id="CACVAS010000117">
    <property type="protein sequence ID" value="CAA6822767.1"/>
    <property type="molecule type" value="Genomic_DNA"/>
</dbReference>
<dbReference type="NCBIfam" id="TIGR01737">
    <property type="entry name" value="FGAM_synth_I"/>
    <property type="match status" value="1"/>
</dbReference>
<evidence type="ECO:0000256" key="4">
    <source>
        <dbReference type="ARBA" id="ARBA00022755"/>
    </source>
</evidence>
<keyword evidence="5 8" id="KW-0378">Hydrolase</keyword>
<dbReference type="GO" id="GO:0005524">
    <property type="term" value="F:ATP binding"/>
    <property type="evidence" value="ECO:0007669"/>
    <property type="project" value="UniProtKB-KW"/>
</dbReference>
<dbReference type="InterPro" id="IPR010075">
    <property type="entry name" value="PRibForGlyAmidine_synth_PurQ"/>
</dbReference>
<protein>
    <recommendedName>
        <fullName evidence="8">Phosphoribosylformylglycinamidine synthase subunit PurQ</fullName>
        <shortName evidence="8">FGAM synthase</shortName>
        <ecNumber evidence="8">6.3.5.3</ecNumber>
    </recommendedName>
    <alternativeName>
        <fullName evidence="8">Formylglycinamide ribonucleotide amidotransferase subunit I</fullName>
        <shortName evidence="8">FGAR amidotransferase I</shortName>
        <shortName evidence="8">FGAR-AT I</shortName>
    </alternativeName>
    <alternativeName>
        <fullName evidence="8">Glutaminase PurQ</fullName>
        <ecNumber evidence="8">3.5.1.2</ecNumber>
    </alternativeName>
    <alternativeName>
        <fullName evidence="8">Phosphoribosylformylglycinamidine synthase subunit I</fullName>
    </alternativeName>
</protein>
<dbReference type="Gene3D" id="3.40.50.880">
    <property type="match status" value="1"/>
</dbReference>
<dbReference type="InterPro" id="IPR029062">
    <property type="entry name" value="Class_I_gatase-like"/>
</dbReference>
<evidence type="ECO:0000256" key="1">
    <source>
        <dbReference type="ARBA" id="ARBA00022490"/>
    </source>
</evidence>
<proteinExistence type="inferred from homology"/>
<comment type="function">
    <text evidence="8">Part of the phosphoribosylformylglycinamidine synthase complex involved in the purines biosynthetic pathway. Catalyzes the ATP-dependent conversion of formylglycinamide ribonucleotide (FGAR) and glutamine to yield formylglycinamidine ribonucleotide (FGAM) and glutamate. The FGAM synthase complex is composed of three subunits. PurQ produces an ammonia molecule by converting glutamine to glutamate. PurL transfers the ammonia molecule to FGAR to form FGAM in an ATP-dependent manner. PurS interacts with PurQ and PurL and is thought to assist in the transfer of the ammonia molecule from PurQ to PurL.</text>
</comment>
<dbReference type="GO" id="GO:0004642">
    <property type="term" value="F:phosphoribosylformylglycinamidine synthase activity"/>
    <property type="evidence" value="ECO:0007669"/>
    <property type="project" value="UniProtKB-UniRule"/>
</dbReference>
<evidence type="ECO:0000256" key="3">
    <source>
        <dbReference type="ARBA" id="ARBA00022741"/>
    </source>
</evidence>
<comment type="catalytic activity">
    <reaction evidence="8">
        <text>L-glutamine + H2O = L-glutamate + NH4(+)</text>
        <dbReference type="Rhea" id="RHEA:15889"/>
        <dbReference type="ChEBI" id="CHEBI:15377"/>
        <dbReference type="ChEBI" id="CHEBI:28938"/>
        <dbReference type="ChEBI" id="CHEBI:29985"/>
        <dbReference type="ChEBI" id="CHEBI:58359"/>
        <dbReference type="EC" id="3.5.1.2"/>
    </reaction>
</comment>
<feature type="active site" description="Nucleophile" evidence="8">
    <location>
        <position position="91"/>
    </location>
</feature>
<dbReference type="SMART" id="SM01211">
    <property type="entry name" value="GATase_5"/>
    <property type="match status" value="1"/>
</dbReference>
<reference evidence="9" key="1">
    <citation type="submission" date="2020-01" db="EMBL/GenBank/DDBJ databases">
        <authorList>
            <person name="Meier V. D."/>
            <person name="Meier V D."/>
        </authorList>
    </citation>
    <scope>NUCLEOTIDE SEQUENCE</scope>
    <source>
        <strain evidence="9">HLG_WM_MAG_01</strain>
    </source>
</reference>
<keyword evidence="9" id="KW-0808">Transferase</keyword>
<keyword evidence="3 8" id="KW-0547">Nucleotide-binding</keyword>
<dbReference type="GO" id="GO:0004359">
    <property type="term" value="F:glutaminase activity"/>
    <property type="evidence" value="ECO:0007669"/>
    <property type="project" value="UniProtKB-EC"/>
</dbReference>
<evidence type="ECO:0000256" key="2">
    <source>
        <dbReference type="ARBA" id="ARBA00022598"/>
    </source>
</evidence>
<sequence length="228" mass="25071">MQDKTLKVAVLRFPGTNCEFDTQYAFEKLGHSTELVWHEDEVLPENIDLVVVPGGFSYGDYLRSGSIARFSPVMKAVSHYANEGGKVLGICNGFQILTEAGLLPGALKRNNNLHFISKHQNLAVVNNDNAFLNKCEKGEVLNIPIAHADGNYYIDDEGLEKLEKNGQILLRYSDAHGEPVVVNGSVTSIAGVCNENKNVFGLMPHPERALEEILGSEDGIRMLKGFDL</sequence>
<dbReference type="GO" id="GO:0006189">
    <property type="term" value="P:'de novo' IMP biosynthetic process"/>
    <property type="evidence" value="ECO:0007669"/>
    <property type="project" value="UniProtKB-UniRule"/>
</dbReference>
<keyword evidence="1 8" id="KW-0963">Cytoplasm</keyword>
<dbReference type="CDD" id="cd01740">
    <property type="entry name" value="GATase1_FGAR_AT"/>
    <property type="match status" value="1"/>
</dbReference>
<comment type="subcellular location">
    <subcellularLocation>
        <location evidence="8">Cytoplasm</location>
    </subcellularLocation>
</comment>
<dbReference type="GO" id="GO:0016740">
    <property type="term" value="F:transferase activity"/>
    <property type="evidence" value="ECO:0007669"/>
    <property type="project" value="UniProtKB-KW"/>
</dbReference>
<comment type="pathway">
    <text evidence="8">Purine metabolism; IMP biosynthesis via de novo pathway; 5-amino-1-(5-phospho-D-ribosyl)imidazole from N(2)-formyl-N(1)-(5-phospho-D-ribosyl)glycinamide: step 1/2.</text>
</comment>
<dbReference type="PANTHER" id="PTHR47552:SF1">
    <property type="entry name" value="PHOSPHORIBOSYLFORMYLGLYCINAMIDINE SYNTHASE SUBUNIT PURQ"/>
    <property type="match status" value="1"/>
</dbReference>
<evidence type="ECO:0000313" key="9">
    <source>
        <dbReference type="EMBL" id="CAA6822767.1"/>
    </source>
</evidence>
<gene>
    <name evidence="8" type="primary">purQ</name>
    <name evidence="9" type="ORF">HELGO_WM828</name>
</gene>
<feature type="active site" evidence="8">
    <location>
        <position position="207"/>
    </location>
</feature>